<name>G8YF92_PICSO</name>
<evidence type="ECO:0000313" key="5">
    <source>
        <dbReference type="Proteomes" id="UP000005222"/>
    </source>
</evidence>
<dbReference type="InterPro" id="IPR058841">
    <property type="entry name" value="HTH_76"/>
</dbReference>
<feature type="region of interest" description="Disordered" evidence="1">
    <location>
        <begin position="89"/>
        <end position="116"/>
    </location>
</feature>
<protein>
    <submittedName>
        <fullName evidence="4">Piso0_002518 protein</fullName>
    </submittedName>
</protein>
<dbReference type="EMBL" id="FO082051">
    <property type="protein sequence ID" value="CCE81841.1"/>
    <property type="molecule type" value="Genomic_DNA"/>
</dbReference>
<feature type="compositionally biased region" description="Low complexity" evidence="1">
    <location>
        <begin position="89"/>
        <end position="112"/>
    </location>
</feature>
<dbReference type="Pfam" id="PF17733">
    <property type="entry name" value="KPWE_dom"/>
    <property type="match status" value="1"/>
</dbReference>
<dbReference type="OMA" id="KAKCFYF"/>
<evidence type="ECO:0000259" key="3">
    <source>
        <dbReference type="Pfam" id="PF25871"/>
    </source>
</evidence>
<dbReference type="InterPro" id="IPR040554">
    <property type="entry name" value="KPWE_PEX14_dom"/>
</dbReference>
<feature type="domain" description="Peroxisomal membrane protein PEX14-like KPWE" evidence="2">
    <location>
        <begin position="116"/>
        <end position="162"/>
    </location>
</feature>
<dbReference type="InParanoid" id="G8YF92"/>
<evidence type="ECO:0000259" key="2">
    <source>
        <dbReference type="Pfam" id="PF17733"/>
    </source>
</evidence>
<reference evidence="4 5" key="1">
    <citation type="journal article" date="2012" name="G3 (Bethesda)">
        <title>Pichia sorbitophila, an interspecies yeast hybrid reveals early steps of genome resolution following polyploidization.</title>
        <authorList>
            <person name="Leh Louis V."/>
            <person name="Despons L."/>
            <person name="Friedrich A."/>
            <person name="Martin T."/>
            <person name="Durrens P."/>
            <person name="Casaregola S."/>
            <person name="Neuveglise C."/>
            <person name="Fairhead C."/>
            <person name="Marck C."/>
            <person name="Cruz J.A."/>
            <person name="Straub M.L."/>
            <person name="Kugler V."/>
            <person name="Sacerdot C."/>
            <person name="Uzunov Z."/>
            <person name="Thierry A."/>
            <person name="Weiss S."/>
            <person name="Bleykasten C."/>
            <person name="De Montigny J."/>
            <person name="Jacques N."/>
            <person name="Jung P."/>
            <person name="Lemaire M."/>
            <person name="Mallet S."/>
            <person name="Morel G."/>
            <person name="Richard G.F."/>
            <person name="Sarkar A."/>
            <person name="Savel G."/>
            <person name="Schacherer J."/>
            <person name="Seret M.L."/>
            <person name="Talla E."/>
            <person name="Samson G."/>
            <person name="Jubin C."/>
            <person name="Poulain J."/>
            <person name="Vacherie B."/>
            <person name="Barbe V."/>
            <person name="Pelletier E."/>
            <person name="Sherman D.J."/>
            <person name="Westhof E."/>
            <person name="Weissenbach J."/>
            <person name="Baret P.V."/>
            <person name="Wincker P."/>
            <person name="Gaillardin C."/>
            <person name="Dujon B."/>
            <person name="Souciet J.L."/>
        </authorList>
    </citation>
    <scope>NUCLEOTIDE SEQUENCE [LARGE SCALE GENOMIC DNA]</scope>
    <source>
        <strain evidence="5">ATCC MYA-4447 / BCRC 22081 / CBS 7064 / NBRC 10061 / NRRL Y-12695</strain>
    </source>
</reference>
<feature type="region of interest" description="Disordered" evidence="1">
    <location>
        <begin position="140"/>
        <end position="165"/>
    </location>
</feature>
<dbReference type="AlphaFoldDB" id="G8YF92"/>
<evidence type="ECO:0000256" key="1">
    <source>
        <dbReference type="SAM" id="MobiDB-lite"/>
    </source>
</evidence>
<dbReference type="eggNOG" id="ENOG502S7YV">
    <property type="taxonomic scope" value="Eukaryota"/>
</dbReference>
<evidence type="ECO:0000313" key="4">
    <source>
        <dbReference type="EMBL" id="CCE81841.1"/>
    </source>
</evidence>
<gene>
    <name evidence="4" type="primary">Piso0_002518</name>
    <name evidence="4" type="ORF">GNLVRS01_PISO0I11910g</name>
</gene>
<sequence length="165" mass="19060">MEPIENVYREFMNFDWDSNTEFQEGLKEIFETHLMQLKEQDPTIESIPTQNKAQLTDQAKSFFFCSQTGHILSLDDYYQWRAQHGGNLLNDTNETTGTTEETEASANETNSTPSEYSSKYKDIVNMIVTGQEIPGIKQIPDTVLSEQSSEHKAQQRVKPWEKEKQ</sequence>
<feature type="domain" description="PEX14-like helix-turn-helix" evidence="3">
    <location>
        <begin position="5"/>
        <end position="84"/>
    </location>
</feature>
<dbReference type="STRING" id="559304.G8YF92"/>
<keyword evidence="5" id="KW-1185">Reference proteome</keyword>
<dbReference type="Pfam" id="PF25871">
    <property type="entry name" value="HTH_76"/>
    <property type="match status" value="1"/>
</dbReference>
<dbReference type="PANTHER" id="PTHR36855">
    <property type="entry name" value="CHROMOSOME 10, WHOLE GENOME SHOTGUN SEQUENCE"/>
    <property type="match status" value="1"/>
</dbReference>
<feature type="compositionally biased region" description="Basic and acidic residues" evidence="1">
    <location>
        <begin position="148"/>
        <end position="165"/>
    </location>
</feature>
<dbReference type="PANTHER" id="PTHR36855:SF1">
    <property type="entry name" value="PEROXISOME MEMBRANE ANCHOR PROTEIN PEX14P N-TERMINAL DOMAIN-CONTAINING PROTEIN"/>
    <property type="match status" value="1"/>
</dbReference>
<dbReference type="OrthoDB" id="9936937at2759"/>
<organism evidence="4 5">
    <name type="scientific">Pichia sorbitophila (strain ATCC MYA-4447 / BCRC 22081 / CBS 7064 / NBRC 10061 / NRRL Y-12695)</name>
    <name type="common">Hybrid yeast</name>
    <dbReference type="NCBI Taxonomy" id="559304"/>
    <lineage>
        <taxon>Eukaryota</taxon>
        <taxon>Fungi</taxon>
        <taxon>Dikarya</taxon>
        <taxon>Ascomycota</taxon>
        <taxon>Saccharomycotina</taxon>
        <taxon>Pichiomycetes</taxon>
        <taxon>Debaryomycetaceae</taxon>
        <taxon>Millerozyma</taxon>
    </lineage>
</organism>
<accession>G8YF92</accession>
<proteinExistence type="predicted"/>
<dbReference type="Proteomes" id="UP000005222">
    <property type="component" value="Chromosome I"/>
</dbReference>
<dbReference type="HOGENOM" id="CLU_070882_2_1_1"/>